<organism evidence="2 3">
    <name type="scientific">Bradyrhizobium agreste</name>
    <dbReference type="NCBI Taxonomy" id="2751811"/>
    <lineage>
        <taxon>Bacteria</taxon>
        <taxon>Pseudomonadati</taxon>
        <taxon>Pseudomonadota</taxon>
        <taxon>Alphaproteobacteria</taxon>
        <taxon>Hyphomicrobiales</taxon>
        <taxon>Nitrobacteraceae</taxon>
        <taxon>Bradyrhizobium</taxon>
    </lineage>
</organism>
<keyword evidence="1" id="KW-0732">Signal</keyword>
<dbReference type="RefSeq" id="WP_197957789.1">
    <property type="nucleotide sequence ID" value="NZ_JACCHP010000001.1"/>
</dbReference>
<dbReference type="EMBL" id="JACCHP010000001">
    <property type="protein sequence ID" value="MBH5396354.1"/>
    <property type="molecule type" value="Genomic_DNA"/>
</dbReference>
<proteinExistence type="predicted"/>
<gene>
    <name evidence="2" type="ORF">HZZ13_00775</name>
</gene>
<evidence type="ECO:0000313" key="2">
    <source>
        <dbReference type="EMBL" id="MBH5396354.1"/>
    </source>
</evidence>
<sequence>MFIRILAASLAAFLLVNCSIHPLPEDVTGVNTYHIARQIRCETREAALQFVIRQLRRLATDHDDQLGDPIARQVLADYEADPDSISSFNPDRFPGPKYEQVRNFYRVIYSTAIAYNFDLTMSEQNDLGTTVNLLGPWARKLTLAVSGDFNRNRTNERSFTVTDTFSELLVRVNVPVRGHRYCEGQIKQANYVYPIAGHIGVDELVKTFFELVYLGQLSEKDAAAGAIGAPTIADKLTFTTTIDGSSTPKVIFTPVGAGFQLADASLTGTLNRTDTHKVTVGLAVDKDVLTYLTSLRSYLFSRERSGDASVIVPSVRVARVPPRPVRTPRLPADDIFIGNTLTAQTRNWAEELAARAVDQLKSRELQLIRAP</sequence>
<keyword evidence="3" id="KW-1185">Reference proteome</keyword>
<accession>A0ABS0PGN1</accession>
<protein>
    <recommendedName>
        <fullName evidence="4">Lipoprotein</fullName>
    </recommendedName>
</protein>
<dbReference type="Proteomes" id="UP000807370">
    <property type="component" value="Unassembled WGS sequence"/>
</dbReference>
<comment type="caution">
    <text evidence="2">The sequence shown here is derived from an EMBL/GenBank/DDBJ whole genome shotgun (WGS) entry which is preliminary data.</text>
</comment>
<evidence type="ECO:0000256" key="1">
    <source>
        <dbReference type="SAM" id="SignalP"/>
    </source>
</evidence>
<name>A0ABS0PGN1_9BRAD</name>
<feature type="signal peptide" evidence="1">
    <location>
        <begin position="1"/>
        <end position="22"/>
    </location>
</feature>
<reference evidence="2 3" key="1">
    <citation type="submission" date="2020-07" db="EMBL/GenBank/DDBJ databases">
        <title>Bradyrhizobium diversity isolated from nodules of indigenous legumes of Western Australia.</title>
        <authorList>
            <person name="Klepa M.S."/>
        </authorList>
    </citation>
    <scope>NUCLEOTIDE SEQUENCE [LARGE SCALE GENOMIC DNA]</scope>
    <source>
        <strain evidence="2 3">CNPSo 4010</strain>
    </source>
</reference>
<evidence type="ECO:0000313" key="3">
    <source>
        <dbReference type="Proteomes" id="UP000807370"/>
    </source>
</evidence>
<feature type="chain" id="PRO_5046896083" description="Lipoprotein" evidence="1">
    <location>
        <begin position="23"/>
        <end position="371"/>
    </location>
</feature>
<evidence type="ECO:0008006" key="4">
    <source>
        <dbReference type="Google" id="ProtNLM"/>
    </source>
</evidence>